<accession>A0A2D2CWJ8</accession>
<dbReference type="STRING" id="595536.GCA_000178815_04364"/>
<dbReference type="Proteomes" id="UP000230709">
    <property type="component" value="Chromosome"/>
</dbReference>
<name>A0A2D2CWJ8_METT3</name>
<protein>
    <submittedName>
        <fullName evidence="1">DUF2793 domain-containing protein</fullName>
    </submittedName>
</protein>
<organism evidence="1 2">
    <name type="scientific">Methylosinus trichosporium (strain ATCC 35070 / NCIMB 11131 / UNIQEM 75 / OB3b)</name>
    <dbReference type="NCBI Taxonomy" id="595536"/>
    <lineage>
        <taxon>Bacteria</taxon>
        <taxon>Pseudomonadati</taxon>
        <taxon>Pseudomonadota</taxon>
        <taxon>Alphaproteobacteria</taxon>
        <taxon>Hyphomicrobiales</taxon>
        <taxon>Methylocystaceae</taxon>
        <taxon>Methylosinus</taxon>
    </lineage>
</organism>
<proteinExistence type="predicted"/>
<evidence type="ECO:0000313" key="2">
    <source>
        <dbReference type="Proteomes" id="UP000230709"/>
    </source>
</evidence>
<sequence>MTQTTHLALPYIDAAQAQKHVTHNEALQILDVLTQLSVIARAAAAPPASPAEGDRYIVGASASGAFAGKSGMVAAWLAGGWSFFTPRAGWLAHIDGEGLSVVFDGSAWVELGSALGPVQNVSLLGVGATADAVNRLAVTSNAALFAAKTTAAGGSGDLRVAFEKEAAASTVSHLFQTGFSARAEIGLIGSDDLRVKVSADGASWKTGLEIDRTSGRIAFPSGAGDGAPAGFRNRLRNARFEINNWRIPATATLAAGAPGHDGLRAGASGATYSWSRSGVDVMLTISAGSIVLPIDAALIEGGAYVLSHAGTAQARVWQTSPSGAFANAPATGLVVTGLAAGAPTAVEFSTGTVLRPQLEPGIYATPFERRPRAVELALCHRRNAALLTRANATQRSWVTGNAWLASTSAADNQWYFVCWSPELGLFCAIATNGSGNRVMTSADGVSWAVRSSAADNSWRSVCWSPELGLFCAVASDGTGNRVMSSPDGASWTIRASAADNQWLSVCWSPELGLFCAVASSGSGNRVMTSADGVSWTLRSSAADNSWRCVCWSPELGLFCAVATDGSGNRVMTSPNGIIWTARASAADNQWFSVCWSPEVGLFCAIANSGAGNRVMTSADGVSWTIRASAADNSWRGVCWSPELGLFCAVATDGSGNRVMTSPDGVAWTLRTSAADNQWLSLCWSPELGLFCAIATTGSGNRAMTSKSAFSSVYR</sequence>
<gene>
    <name evidence="1" type="ORF">CQW49_03990</name>
</gene>
<keyword evidence="2" id="KW-1185">Reference proteome</keyword>
<dbReference type="Pfam" id="PF10983">
    <property type="entry name" value="DUF2793"/>
    <property type="match status" value="1"/>
</dbReference>
<evidence type="ECO:0000313" key="1">
    <source>
        <dbReference type="EMBL" id="ATQ67142.1"/>
    </source>
</evidence>
<dbReference type="RefSeq" id="WP_003610396.1">
    <property type="nucleotide sequence ID" value="NZ_ADVE02000001.1"/>
</dbReference>
<dbReference type="KEGG" id="mtw:CQW49_03990"/>
<dbReference type="AlphaFoldDB" id="A0A2D2CWJ8"/>
<reference evidence="2" key="1">
    <citation type="submission" date="2017-10" db="EMBL/GenBank/DDBJ databases">
        <title>Completed PacBio SMRT sequence of Methylosinus trichosporium OB3b reveals presence of a third large plasmid.</title>
        <authorList>
            <person name="Charles T.C."/>
            <person name="Lynch M.D.J."/>
            <person name="Heil J.R."/>
            <person name="Cheng J."/>
        </authorList>
    </citation>
    <scope>NUCLEOTIDE SEQUENCE [LARGE SCALE GENOMIC DNA]</scope>
    <source>
        <strain evidence="2">OB3b</strain>
    </source>
</reference>
<dbReference type="EMBL" id="CP023737">
    <property type="protein sequence ID" value="ATQ67142.1"/>
    <property type="molecule type" value="Genomic_DNA"/>
</dbReference>
<dbReference type="InterPro" id="IPR021251">
    <property type="entry name" value="DUF2793"/>
</dbReference>
<dbReference type="SUPFAM" id="SSF82171">
    <property type="entry name" value="DPP6 N-terminal domain-like"/>
    <property type="match status" value="1"/>
</dbReference>